<dbReference type="PRINTS" id="PR00455">
    <property type="entry name" value="HTHTETR"/>
</dbReference>
<evidence type="ECO:0000259" key="5">
    <source>
        <dbReference type="PROSITE" id="PS50977"/>
    </source>
</evidence>
<evidence type="ECO:0000256" key="2">
    <source>
        <dbReference type="ARBA" id="ARBA00023125"/>
    </source>
</evidence>
<dbReference type="PANTHER" id="PTHR47506">
    <property type="entry name" value="TRANSCRIPTIONAL REGULATORY PROTEIN"/>
    <property type="match status" value="1"/>
</dbReference>
<evidence type="ECO:0000256" key="4">
    <source>
        <dbReference type="PROSITE-ProRule" id="PRU00335"/>
    </source>
</evidence>
<dbReference type="PROSITE" id="PS50977">
    <property type="entry name" value="HTH_TETR_2"/>
    <property type="match status" value="1"/>
</dbReference>
<gene>
    <name evidence="6" type="ORF">CVT23_18585</name>
</gene>
<evidence type="ECO:0000313" key="6">
    <source>
        <dbReference type="EMBL" id="PJK28047.1"/>
    </source>
</evidence>
<dbReference type="InterPro" id="IPR009057">
    <property type="entry name" value="Homeodomain-like_sf"/>
</dbReference>
<dbReference type="PANTHER" id="PTHR47506:SF3">
    <property type="entry name" value="HTH-TYPE TRANSCRIPTIONAL REGULATOR LMRA"/>
    <property type="match status" value="1"/>
</dbReference>
<dbReference type="AlphaFoldDB" id="A0A2M9FX65"/>
<dbReference type="EMBL" id="PHIG01000048">
    <property type="protein sequence ID" value="PJK28047.1"/>
    <property type="molecule type" value="Genomic_DNA"/>
</dbReference>
<accession>A0A2M9FX65</accession>
<protein>
    <submittedName>
        <fullName evidence="6">TetR/AcrR family transcriptional regulator</fullName>
    </submittedName>
</protein>
<name>A0A2M9FX65_9PROT</name>
<organism evidence="6 7">
    <name type="scientific">Minwuia thermotolerans</name>
    <dbReference type="NCBI Taxonomy" id="2056226"/>
    <lineage>
        <taxon>Bacteria</taxon>
        <taxon>Pseudomonadati</taxon>
        <taxon>Pseudomonadota</taxon>
        <taxon>Alphaproteobacteria</taxon>
        <taxon>Minwuiales</taxon>
        <taxon>Minwuiaceae</taxon>
        <taxon>Minwuia</taxon>
    </lineage>
</organism>
<comment type="caution">
    <text evidence="6">The sequence shown here is derived from an EMBL/GenBank/DDBJ whole genome shotgun (WGS) entry which is preliminary data.</text>
</comment>
<keyword evidence="7" id="KW-1185">Reference proteome</keyword>
<keyword evidence="1" id="KW-0805">Transcription regulation</keyword>
<evidence type="ECO:0000313" key="7">
    <source>
        <dbReference type="Proteomes" id="UP000229498"/>
    </source>
</evidence>
<keyword evidence="3" id="KW-0804">Transcription</keyword>
<dbReference type="Pfam" id="PF21993">
    <property type="entry name" value="TetR_C_13_2"/>
    <property type="match status" value="1"/>
</dbReference>
<dbReference type="SUPFAM" id="SSF48498">
    <property type="entry name" value="Tetracyclin repressor-like, C-terminal domain"/>
    <property type="match status" value="1"/>
</dbReference>
<reference evidence="6 7" key="1">
    <citation type="submission" date="2017-11" db="EMBL/GenBank/DDBJ databases">
        <title>Draft genome sequence of Rhizobiales bacterium SY3-13.</title>
        <authorList>
            <person name="Sun C."/>
        </authorList>
    </citation>
    <scope>NUCLEOTIDE SEQUENCE [LARGE SCALE GENOMIC DNA]</scope>
    <source>
        <strain evidence="6 7">SY3-13</strain>
    </source>
</reference>
<evidence type="ECO:0000256" key="1">
    <source>
        <dbReference type="ARBA" id="ARBA00023015"/>
    </source>
</evidence>
<feature type="domain" description="HTH tetR-type" evidence="5">
    <location>
        <begin position="1"/>
        <end position="57"/>
    </location>
</feature>
<dbReference type="Gene3D" id="1.10.357.10">
    <property type="entry name" value="Tetracycline Repressor, domain 2"/>
    <property type="match status" value="1"/>
</dbReference>
<dbReference type="SUPFAM" id="SSF46689">
    <property type="entry name" value="Homeodomain-like"/>
    <property type="match status" value="1"/>
</dbReference>
<proteinExistence type="predicted"/>
<dbReference type="GO" id="GO:0003677">
    <property type="term" value="F:DNA binding"/>
    <property type="evidence" value="ECO:0007669"/>
    <property type="project" value="UniProtKB-UniRule"/>
</dbReference>
<dbReference type="InterPro" id="IPR036271">
    <property type="entry name" value="Tet_transcr_reg_TetR-rel_C_sf"/>
</dbReference>
<dbReference type="InterPro" id="IPR001647">
    <property type="entry name" value="HTH_TetR"/>
</dbReference>
<sequence length="187" mass="20118">MALLTEAAKLFRRQGYAATGTNEILAAAGAPRGSLYYYFPGGKEEIGTRAIEAAAKRVTLTLRALAEESADPADFVDRYVAKLTGWMAKSGWRDGCPITTVLLENAPGSAAITAVGREAHERWRREVETMLLRHGWPGDRAPATARTILMTIGGAQIHARVAASPAPLEDCAAELRHLLADSDPSEF</sequence>
<evidence type="ECO:0000256" key="3">
    <source>
        <dbReference type="ARBA" id="ARBA00023163"/>
    </source>
</evidence>
<keyword evidence="2 4" id="KW-0238">DNA-binding</keyword>
<feature type="DNA-binding region" description="H-T-H motif" evidence="4">
    <location>
        <begin position="20"/>
        <end position="39"/>
    </location>
</feature>
<dbReference type="Proteomes" id="UP000229498">
    <property type="component" value="Unassembled WGS sequence"/>
</dbReference>
<dbReference type="InterPro" id="IPR054156">
    <property type="entry name" value="YxaF_TetR_C"/>
</dbReference>
<dbReference type="Pfam" id="PF00440">
    <property type="entry name" value="TetR_N"/>
    <property type="match status" value="1"/>
</dbReference>